<feature type="non-terminal residue" evidence="2">
    <location>
        <position position="1"/>
    </location>
</feature>
<dbReference type="EMBL" id="CAJHNH020006101">
    <property type="protein sequence ID" value="CAG5133304.1"/>
    <property type="molecule type" value="Genomic_DNA"/>
</dbReference>
<organism evidence="2 3">
    <name type="scientific">Candidula unifasciata</name>
    <dbReference type="NCBI Taxonomy" id="100452"/>
    <lineage>
        <taxon>Eukaryota</taxon>
        <taxon>Metazoa</taxon>
        <taxon>Spiralia</taxon>
        <taxon>Lophotrochozoa</taxon>
        <taxon>Mollusca</taxon>
        <taxon>Gastropoda</taxon>
        <taxon>Heterobranchia</taxon>
        <taxon>Euthyneura</taxon>
        <taxon>Panpulmonata</taxon>
        <taxon>Eupulmonata</taxon>
        <taxon>Stylommatophora</taxon>
        <taxon>Helicina</taxon>
        <taxon>Helicoidea</taxon>
        <taxon>Geomitridae</taxon>
        <taxon>Candidula</taxon>
    </lineage>
</organism>
<proteinExistence type="predicted"/>
<evidence type="ECO:0000313" key="3">
    <source>
        <dbReference type="Proteomes" id="UP000678393"/>
    </source>
</evidence>
<evidence type="ECO:0000256" key="1">
    <source>
        <dbReference type="SAM" id="MobiDB-lite"/>
    </source>
</evidence>
<protein>
    <submittedName>
        <fullName evidence="2">Uncharacterized protein</fullName>
    </submittedName>
</protein>
<keyword evidence="3" id="KW-1185">Reference proteome</keyword>
<dbReference type="Proteomes" id="UP000678393">
    <property type="component" value="Unassembled WGS sequence"/>
</dbReference>
<comment type="caution">
    <text evidence="2">The sequence shown here is derived from an EMBL/GenBank/DDBJ whole genome shotgun (WGS) entry which is preliminary data.</text>
</comment>
<gene>
    <name evidence="2" type="ORF">CUNI_LOCUS18862</name>
</gene>
<reference evidence="2" key="1">
    <citation type="submission" date="2021-04" db="EMBL/GenBank/DDBJ databases">
        <authorList>
            <consortium name="Molecular Ecology Group"/>
        </authorList>
    </citation>
    <scope>NUCLEOTIDE SEQUENCE</scope>
</reference>
<feature type="compositionally biased region" description="Basic and acidic residues" evidence="1">
    <location>
        <begin position="7"/>
        <end position="68"/>
    </location>
</feature>
<dbReference type="AlphaFoldDB" id="A0A8S3ZWS2"/>
<accession>A0A8S3ZWS2</accession>
<evidence type="ECO:0000313" key="2">
    <source>
        <dbReference type="EMBL" id="CAG5133304.1"/>
    </source>
</evidence>
<name>A0A8S3ZWS2_9EUPU</name>
<feature type="region of interest" description="Disordered" evidence="1">
    <location>
        <begin position="1"/>
        <end position="70"/>
    </location>
</feature>
<sequence>DVAESSTDQKKEENSEDHKENERSPDQKKEENSEDHKENERSTDQKKKENSEDHKENKSSTYQKKAENKNAASLYKKPEHVFRFCCFNYFLYVSSSLFVKHLREITRDHYWSL</sequence>
<feature type="non-terminal residue" evidence="2">
    <location>
        <position position="113"/>
    </location>
</feature>